<proteinExistence type="predicted"/>
<dbReference type="GO" id="GO:0005886">
    <property type="term" value="C:plasma membrane"/>
    <property type="evidence" value="ECO:0007669"/>
    <property type="project" value="TreeGrafter"/>
</dbReference>
<feature type="transmembrane region" description="Helical" evidence="1">
    <location>
        <begin position="12"/>
        <end position="29"/>
    </location>
</feature>
<feature type="transmembrane region" description="Helical" evidence="1">
    <location>
        <begin position="109"/>
        <end position="136"/>
    </location>
</feature>
<gene>
    <name evidence="2" type="primary">gntP</name>
    <name evidence="2" type="ORF">NME_0941</name>
</gene>
<feature type="transmembrane region" description="Helical" evidence="1">
    <location>
        <begin position="316"/>
        <end position="336"/>
    </location>
</feature>
<dbReference type="Pfam" id="PF02447">
    <property type="entry name" value="GntP_permease"/>
    <property type="match status" value="1"/>
</dbReference>
<keyword evidence="1" id="KW-0472">Membrane</keyword>
<feature type="transmembrane region" description="Helical" evidence="1">
    <location>
        <begin position="36"/>
        <end position="58"/>
    </location>
</feature>
<name>C6SCC5_NEIME</name>
<dbReference type="EMBL" id="AM889137">
    <property type="protein sequence ID" value="CBA05866.1"/>
    <property type="molecule type" value="Genomic_DNA"/>
</dbReference>
<sequence>MDGWTQTLSAQTLLGISAAAIILILILIVKFRIHALLTLVIVSLLTALATGLPTGSIVNDVLVKNFGGTLGGVALLVGLGAMLGRLVETSGGAQSLADALIRMFGEKRAPFALGVASLIFGFPIFFDAGLIVMLPIVFATARRMKQDVLPFALASIGAFSVMHVFLPPHPGPIAASEFYGANIGQVLILGLPTAFITWYFSGYMLGKVLGRTIHVPVPELLSGGTQDNDLPKEPAKAGTVVAIMLIPMLLIFLNTGVSALISEKLVSADETWVQTAKIIGSTPIALLISVLVALFVLGRKRGESGSALEKTVDGALAPVCSVILITGAGGMFGGVLRASGIGKALADSMADLGIPVLLGCFLVALALRIAQGSATVALTTGRRADGSCRCRRRLYRLAARLYRIGNGGRFGRLQPLQRLRLLAGRPPLGHGRTDHAENLDGQPNPHRTHRLCLVRTAVRHRLTDGKDSK</sequence>
<dbReference type="GO" id="GO:0015128">
    <property type="term" value="F:gluconate transmembrane transporter activity"/>
    <property type="evidence" value="ECO:0007669"/>
    <property type="project" value="InterPro"/>
</dbReference>
<keyword evidence="1" id="KW-1133">Transmembrane helix</keyword>
<feature type="transmembrane region" description="Helical" evidence="1">
    <location>
        <begin position="348"/>
        <end position="370"/>
    </location>
</feature>
<dbReference type="PANTHER" id="PTHR30354:SF25">
    <property type="entry name" value="INNER MEMBRANE PERMEASE YGBN"/>
    <property type="match status" value="1"/>
</dbReference>
<accession>C6SCC5</accession>
<feature type="transmembrane region" description="Helical" evidence="1">
    <location>
        <begin position="237"/>
        <end position="257"/>
    </location>
</feature>
<feature type="transmembrane region" description="Helical" evidence="1">
    <location>
        <begin position="178"/>
        <end position="200"/>
    </location>
</feature>
<feature type="transmembrane region" description="Helical" evidence="1">
    <location>
        <begin position="70"/>
        <end position="88"/>
    </location>
</feature>
<protein>
    <submittedName>
        <fullName evidence="2">Gluconate permease</fullName>
    </submittedName>
</protein>
<evidence type="ECO:0000256" key="1">
    <source>
        <dbReference type="SAM" id="Phobius"/>
    </source>
</evidence>
<feature type="transmembrane region" description="Helical" evidence="1">
    <location>
        <begin position="148"/>
        <end position="166"/>
    </location>
</feature>
<dbReference type="AlphaFoldDB" id="C6SCC5"/>
<dbReference type="PANTHER" id="PTHR30354">
    <property type="entry name" value="GNT FAMILY GLUCONATE TRANSPORTER"/>
    <property type="match status" value="1"/>
</dbReference>
<keyword evidence="1" id="KW-0812">Transmembrane</keyword>
<feature type="transmembrane region" description="Helical" evidence="1">
    <location>
        <begin position="278"/>
        <end position="296"/>
    </location>
</feature>
<dbReference type="InterPro" id="IPR003474">
    <property type="entry name" value="Glcn_transporter"/>
</dbReference>
<organism evidence="2">
    <name type="scientific">Neisseria meningitidis alpha153</name>
    <dbReference type="NCBI Taxonomy" id="663926"/>
    <lineage>
        <taxon>Bacteria</taxon>
        <taxon>Pseudomonadati</taxon>
        <taxon>Pseudomonadota</taxon>
        <taxon>Betaproteobacteria</taxon>
        <taxon>Neisseriales</taxon>
        <taxon>Neisseriaceae</taxon>
        <taxon>Neisseria</taxon>
    </lineage>
</organism>
<evidence type="ECO:0000313" key="2">
    <source>
        <dbReference type="EMBL" id="CBA05866.1"/>
    </source>
</evidence>
<reference evidence="2" key="1">
    <citation type="journal article" date="2008" name="Proc. Natl. Acad. Sci. U.S.A.">
        <title>Whole-genome comparison of disease and carriage strains provides insights into virulence evolution in Neisseria meningitidis.</title>
        <authorList>
            <person name="Schoen C."/>
            <person name="Blom J."/>
            <person name="Claus H."/>
            <person name="Schramm-Glueck A."/>
            <person name="Brandt P."/>
            <person name="Mueller T."/>
            <person name="Goesmann A."/>
            <person name="Joseph B."/>
            <person name="Konietzny S."/>
            <person name="Kurzai O."/>
            <person name="Schmitt C."/>
            <person name="Friedrich T."/>
            <person name="Linke B."/>
            <person name="Vogel U."/>
            <person name="Frosch M."/>
        </authorList>
    </citation>
    <scope>NUCLEOTIDE SEQUENCE</scope>
    <source>
        <strain evidence="2">Alpha153</strain>
    </source>
</reference>